<accession>A0A949T8Q9</accession>
<dbReference type="AlphaFoldDB" id="A0A949T8Q9"/>
<dbReference type="Proteomes" id="UP000732858">
    <property type="component" value="Unassembled WGS sequence"/>
</dbReference>
<protein>
    <submittedName>
        <fullName evidence="2">DUF3327 domain-containing protein</fullName>
    </submittedName>
</protein>
<evidence type="ECO:0000313" key="2">
    <source>
        <dbReference type="EMBL" id="MBV6547550.1"/>
    </source>
</evidence>
<gene>
    <name evidence="2" type="ORF">HT672_09795</name>
</gene>
<dbReference type="InterPro" id="IPR021764">
    <property type="entry name" value="Enterochelin_esterase_N"/>
</dbReference>
<dbReference type="RefSeq" id="WP_218210289.1">
    <property type="nucleotide sequence ID" value="NZ_JABUMC010000104.1"/>
</dbReference>
<reference evidence="2" key="1">
    <citation type="journal article" date="2021" name="Mol. Ecol.">
        <title>Polar bear-adapted Ursidibacter maritimus are remarkably conserved after generations in captivity.</title>
        <authorList>
            <person name="Espinosa-Gongora C."/>
            <person name="Hansen M.J."/>
            <person name="Bertelsen M.F."/>
            <person name="Bojesen A.M."/>
        </authorList>
    </citation>
    <scope>NUCLEOTIDE SEQUENCE</scope>
    <source>
        <strain evidence="2">Pb43105x</strain>
    </source>
</reference>
<dbReference type="GO" id="GO:0005737">
    <property type="term" value="C:cytoplasm"/>
    <property type="evidence" value="ECO:0007669"/>
    <property type="project" value="InterPro"/>
</dbReference>
<feature type="non-terminal residue" evidence="2">
    <location>
        <position position="1"/>
    </location>
</feature>
<organism evidence="2 3">
    <name type="scientific">Ursidibacter maritimus</name>
    <dbReference type="NCBI Taxonomy" id="1331689"/>
    <lineage>
        <taxon>Bacteria</taxon>
        <taxon>Pseudomonadati</taxon>
        <taxon>Pseudomonadota</taxon>
        <taxon>Gammaproteobacteria</taxon>
        <taxon>Pasteurellales</taxon>
        <taxon>Pasteurellaceae</taxon>
        <taxon>Ursidibacter</taxon>
    </lineage>
</organism>
<dbReference type="Pfam" id="PF11806">
    <property type="entry name" value="Enterochelin_N"/>
    <property type="match status" value="1"/>
</dbReference>
<dbReference type="GO" id="GO:0005506">
    <property type="term" value="F:iron ion binding"/>
    <property type="evidence" value="ECO:0007669"/>
    <property type="project" value="InterPro"/>
</dbReference>
<evidence type="ECO:0000313" key="3">
    <source>
        <dbReference type="Proteomes" id="UP000732858"/>
    </source>
</evidence>
<name>A0A949T8Q9_9PAST</name>
<feature type="non-terminal residue" evidence="2">
    <location>
        <position position="128"/>
    </location>
</feature>
<feature type="domain" description="Enterochelin esterase N-terminal" evidence="1">
    <location>
        <begin position="1"/>
        <end position="111"/>
    </location>
</feature>
<dbReference type="EMBL" id="JABUMC010000104">
    <property type="protein sequence ID" value="MBV6547550.1"/>
    <property type="molecule type" value="Genomic_DNA"/>
</dbReference>
<evidence type="ECO:0000259" key="1">
    <source>
        <dbReference type="Pfam" id="PF11806"/>
    </source>
</evidence>
<comment type="caution">
    <text evidence="2">The sequence shown here is derived from an EMBL/GenBank/DDBJ whole genome shotgun (WGS) entry which is preliminary data.</text>
</comment>
<dbReference type="GO" id="GO:0008849">
    <property type="term" value="F:enterochelin esterase activity"/>
    <property type="evidence" value="ECO:0007669"/>
    <property type="project" value="InterPro"/>
</dbReference>
<sequence>VWVYITGVTDHHQNAQPQTMARIAGTDVWRWSTALSANWRGSYCFIPTERDDVFAAFAPGETPDRNVLREGWRQLLPQAIADPLNSQSWRGGRGHAVSALEMPDAPLQPGWDRPETPYSPPLMMQWHS</sequence>
<dbReference type="GO" id="GO:0006826">
    <property type="term" value="P:iron ion transport"/>
    <property type="evidence" value="ECO:0007669"/>
    <property type="project" value="InterPro"/>
</dbReference>
<proteinExistence type="predicted"/>